<dbReference type="Proteomes" id="UP000034690">
    <property type="component" value="Unassembled WGS sequence"/>
</dbReference>
<evidence type="ECO:0000256" key="2">
    <source>
        <dbReference type="ARBA" id="ARBA00022730"/>
    </source>
</evidence>
<evidence type="ECO:0000313" key="12">
    <source>
        <dbReference type="Proteomes" id="UP000034690"/>
    </source>
</evidence>
<name>A0A0G0NE04_9BACT</name>
<dbReference type="GO" id="GO:0019843">
    <property type="term" value="F:rRNA binding"/>
    <property type="evidence" value="ECO:0007669"/>
    <property type="project" value="UniProtKB-UniRule"/>
</dbReference>
<comment type="similarity">
    <text evidence="1 7 8">Belongs to the universal ribosomal protein uS4 family.</text>
</comment>
<dbReference type="FunFam" id="3.10.290.10:FF:000001">
    <property type="entry name" value="30S ribosomal protein S4"/>
    <property type="match status" value="1"/>
</dbReference>
<dbReference type="Gene3D" id="3.10.290.10">
    <property type="entry name" value="RNA-binding S4 domain"/>
    <property type="match status" value="1"/>
</dbReference>
<keyword evidence="5 7" id="KW-0687">Ribonucleoprotein</keyword>
<keyword evidence="3 7" id="KW-0694">RNA-binding</keyword>
<dbReference type="InterPro" id="IPR036986">
    <property type="entry name" value="S4_RNA-bd_sf"/>
</dbReference>
<comment type="caution">
    <text evidence="11">The sequence shown here is derived from an EMBL/GenBank/DDBJ whole genome shotgun (WGS) entry which is preliminary data.</text>
</comment>
<evidence type="ECO:0000256" key="7">
    <source>
        <dbReference type="HAMAP-Rule" id="MF_01306"/>
    </source>
</evidence>
<dbReference type="Pfam" id="PF01479">
    <property type="entry name" value="S4"/>
    <property type="match status" value="1"/>
</dbReference>
<dbReference type="PANTHER" id="PTHR11831:SF4">
    <property type="entry name" value="SMALL RIBOSOMAL SUBUNIT PROTEIN US4M"/>
    <property type="match status" value="1"/>
</dbReference>
<evidence type="ECO:0000256" key="5">
    <source>
        <dbReference type="ARBA" id="ARBA00023274"/>
    </source>
</evidence>
<protein>
    <recommendedName>
        <fullName evidence="6 7">Small ribosomal subunit protein uS4</fullName>
    </recommendedName>
</protein>
<dbReference type="SUPFAM" id="SSF55174">
    <property type="entry name" value="Alpha-L RNA-binding motif"/>
    <property type="match status" value="1"/>
</dbReference>
<dbReference type="GO" id="GO:0003735">
    <property type="term" value="F:structural constituent of ribosome"/>
    <property type="evidence" value="ECO:0007669"/>
    <property type="project" value="InterPro"/>
</dbReference>
<evidence type="ECO:0000256" key="3">
    <source>
        <dbReference type="ARBA" id="ARBA00022884"/>
    </source>
</evidence>
<accession>A0A0G0NE04</accession>
<dbReference type="AlphaFoldDB" id="A0A0G0NE04"/>
<dbReference type="EMBL" id="LBWQ01000011">
    <property type="protein sequence ID" value="KKR13718.1"/>
    <property type="molecule type" value="Genomic_DNA"/>
</dbReference>
<dbReference type="NCBIfam" id="NF003717">
    <property type="entry name" value="PRK05327.1"/>
    <property type="match status" value="1"/>
</dbReference>
<feature type="domain" description="RNA-binding S4" evidence="9">
    <location>
        <begin position="93"/>
        <end position="154"/>
    </location>
</feature>
<comment type="function">
    <text evidence="7">With S5 and S12 plays an important role in translational accuracy.</text>
</comment>
<dbReference type="InterPro" id="IPR002942">
    <property type="entry name" value="S4_RNA-bd"/>
</dbReference>
<dbReference type="GO" id="GO:0015935">
    <property type="term" value="C:small ribosomal subunit"/>
    <property type="evidence" value="ECO:0007669"/>
    <property type="project" value="InterPro"/>
</dbReference>
<evidence type="ECO:0000313" key="11">
    <source>
        <dbReference type="EMBL" id="KKR13718.1"/>
    </source>
</evidence>
<dbReference type="PROSITE" id="PS50889">
    <property type="entry name" value="S4"/>
    <property type="match status" value="1"/>
</dbReference>
<dbReference type="SMART" id="SM00363">
    <property type="entry name" value="S4"/>
    <property type="match status" value="1"/>
</dbReference>
<evidence type="ECO:0000256" key="6">
    <source>
        <dbReference type="ARBA" id="ARBA00035254"/>
    </source>
</evidence>
<sequence length="204" mass="23107">MQIGPRYKICRRLGDRVFSKCQTTKFTVSGTDKKTVSKKGRRGASEYGQQLLEKQKARYAYGVSEKQFSNYVKNARSLKGGNPTLELFKQLESRLDNIVFRLGLVNSRLSARQVVSHGHILVNGRKTTIPSTAIRRGDVIQIRPGSREIGPFRTLAERAKDYTAPDWLIYDIDKNEGLIKGEPVYGQSEANLKFGSILEYYSRV</sequence>
<organism evidence="11 12">
    <name type="scientific">Candidatus Woesebacteria bacterium GW2011_GWA1_39_21b</name>
    <dbReference type="NCBI Taxonomy" id="1618551"/>
    <lineage>
        <taxon>Bacteria</taxon>
        <taxon>Candidatus Woeseibacteriota</taxon>
    </lineage>
</organism>
<dbReference type="GO" id="GO:0042274">
    <property type="term" value="P:ribosomal small subunit biogenesis"/>
    <property type="evidence" value="ECO:0007669"/>
    <property type="project" value="TreeGrafter"/>
</dbReference>
<dbReference type="InterPro" id="IPR001912">
    <property type="entry name" value="Ribosomal_uS4_N"/>
</dbReference>
<keyword evidence="2 7" id="KW-0699">rRNA-binding</keyword>
<dbReference type="GO" id="GO:0006412">
    <property type="term" value="P:translation"/>
    <property type="evidence" value="ECO:0007669"/>
    <property type="project" value="UniProtKB-UniRule"/>
</dbReference>
<comment type="function">
    <text evidence="7">One of the primary rRNA binding proteins, it binds directly to 16S rRNA where it nucleates assembly of the body of the 30S subunit.</text>
</comment>
<evidence type="ECO:0000259" key="10">
    <source>
        <dbReference type="SMART" id="SM01390"/>
    </source>
</evidence>
<evidence type="ECO:0000256" key="8">
    <source>
        <dbReference type="RuleBase" id="RU003699"/>
    </source>
</evidence>
<dbReference type="PANTHER" id="PTHR11831">
    <property type="entry name" value="30S 40S RIBOSOMAL PROTEIN"/>
    <property type="match status" value="1"/>
</dbReference>
<dbReference type="InterPro" id="IPR005709">
    <property type="entry name" value="Ribosomal_uS4_bac-type"/>
</dbReference>
<dbReference type="InterPro" id="IPR022801">
    <property type="entry name" value="Ribosomal_uS4"/>
</dbReference>
<evidence type="ECO:0000259" key="9">
    <source>
        <dbReference type="SMART" id="SM00363"/>
    </source>
</evidence>
<dbReference type="InterPro" id="IPR018079">
    <property type="entry name" value="Ribosomal_uS4_CS"/>
</dbReference>
<proteinExistence type="inferred from homology"/>
<dbReference type="PATRIC" id="fig|1618551.3.peg.579"/>
<dbReference type="Pfam" id="PF00163">
    <property type="entry name" value="Ribosomal_S4"/>
    <property type="match status" value="1"/>
</dbReference>
<dbReference type="HAMAP" id="MF_01306_B">
    <property type="entry name" value="Ribosomal_uS4_B"/>
    <property type="match status" value="1"/>
</dbReference>
<dbReference type="SMART" id="SM01390">
    <property type="entry name" value="Ribosomal_S4"/>
    <property type="match status" value="1"/>
</dbReference>
<dbReference type="PROSITE" id="PS00632">
    <property type="entry name" value="RIBOSOMAL_S4"/>
    <property type="match status" value="1"/>
</dbReference>
<feature type="domain" description="Small ribosomal subunit protein uS4 N-terminal" evidence="10">
    <location>
        <begin position="1"/>
        <end position="92"/>
    </location>
</feature>
<comment type="subunit">
    <text evidence="7">Part of the 30S ribosomal subunit. Contacts protein S5. The interaction surface between S4 and S5 is involved in control of translational fidelity.</text>
</comment>
<evidence type="ECO:0000256" key="4">
    <source>
        <dbReference type="ARBA" id="ARBA00022980"/>
    </source>
</evidence>
<keyword evidence="4 7" id="KW-0689">Ribosomal protein</keyword>
<dbReference type="Gene3D" id="1.10.1050.10">
    <property type="entry name" value="Ribosomal Protein S4 Delta 41, Chain A, domain 1"/>
    <property type="match status" value="1"/>
</dbReference>
<dbReference type="CDD" id="cd00165">
    <property type="entry name" value="S4"/>
    <property type="match status" value="1"/>
</dbReference>
<evidence type="ECO:0000256" key="1">
    <source>
        <dbReference type="ARBA" id="ARBA00007465"/>
    </source>
</evidence>
<gene>
    <name evidence="7" type="primary">rpsD</name>
    <name evidence="11" type="ORF">UT40_C0011G0029</name>
</gene>
<reference evidence="11 12" key="1">
    <citation type="journal article" date="2015" name="Nature">
        <title>rRNA introns, odd ribosomes, and small enigmatic genomes across a large radiation of phyla.</title>
        <authorList>
            <person name="Brown C.T."/>
            <person name="Hug L.A."/>
            <person name="Thomas B.C."/>
            <person name="Sharon I."/>
            <person name="Castelle C.J."/>
            <person name="Singh A."/>
            <person name="Wilkins M.J."/>
            <person name="Williams K.H."/>
            <person name="Banfield J.F."/>
        </authorList>
    </citation>
    <scope>NUCLEOTIDE SEQUENCE [LARGE SCALE GENOMIC DNA]</scope>
</reference>